<dbReference type="InterPro" id="IPR010129">
    <property type="entry name" value="T1SS_HlyD"/>
</dbReference>
<evidence type="ECO:0000256" key="5">
    <source>
        <dbReference type="ARBA" id="ARBA00022519"/>
    </source>
</evidence>
<comment type="similarity">
    <text evidence="2 9">Belongs to the membrane fusion protein (MFP) (TC 8.A.1) family.</text>
</comment>
<accession>B1Z6U6</accession>
<dbReference type="Gene3D" id="2.40.30.170">
    <property type="match status" value="1"/>
</dbReference>
<evidence type="ECO:0000256" key="1">
    <source>
        <dbReference type="ARBA" id="ARBA00004377"/>
    </source>
</evidence>
<dbReference type="PRINTS" id="PR01490">
    <property type="entry name" value="RTXTOXIND"/>
</dbReference>
<keyword evidence="7 9" id="KW-1133">Transmembrane helix</keyword>
<evidence type="ECO:0000256" key="2">
    <source>
        <dbReference type="ARBA" id="ARBA00009477"/>
    </source>
</evidence>
<evidence type="ECO:0000313" key="12">
    <source>
        <dbReference type="EMBL" id="ACB69173.1"/>
    </source>
</evidence>
<feature type="domain" description="AprE-like beta-barrel" evidence="11">
    <location>
        <begin position="363"/>
        <end position="452"/>
    </location>
</feature>
<dbReference type="InterPro" id="IPR058982">
    <property type="entry name" value="Beta-barrel_AprE"/>
</dbReference>
<dbReference type="HOGENOM" id="CLU_023976_0_1_4"/>
<dbReference type="AlphaFoldDB" id="B1Z6U6"/>
<dbReference type="NCBIfam" id="TIGR01843">
    <property type="entry name" value="type_I_hlyD"/>
    <property type="match status" value="1"/>
</dbReference>
<dbReference type="EMBL" id="CP001028">
    <property type="protein sequence ID" value="ACB69173.1"/>
    <property type="molecule type" value="Genomic_DNA"/>
</dbReference>
<dbReference type="Pfam" id="PF25988">
    <property type="entry name" value="HH_CyaD"/>
    <property type="match status" value="1"/>
</dbReference>
<evidence type="ECO:0000259" key="11">
    <source>
        <dbReference type="Pfam" id="PF26002"/>
    </source>
</evidence>
<dbReference type="GO" id="GO:0015031">
    <property type="term" value="P:protein transport"/>
    <property type="evidence" value="ECO:0007669"/>
    <property type="project" value="InterPro"/>
</dbReference>
<feature type="transmembrane region" description="Helical" evidence="9">
    <location>
        <begin position="60"/>
        <end position="81"/>
    </location>
</feature>
<dbReference type="InterPro" id="IPR050739">
    <property type="entry name" value="MFP"/>
</dbReference>
<dbReference type="GO" id="GO:0005886">
    <property type="term" value="C:plasma membrane"/>
    <property type="evidence" value="ECO:0007669"/>
    <property type="project" value="UniProtKB-SubCell"/>
</dbReference>
<dbReference type="PANTHER" id="PTHR30386:SF26">
    <property type="entry name" value="TRANSPORT PROTEIN COMB"/>
    <property type="match status" value="1"/>
</dbReference>
<keyword evidence="6 9" id="KW-0812">Transmembrane</keyword>
<keyword evidence="5 9" id="KW-0997">Cell inner membrane</keyword>
<evidence type="ECO:0000259" key="10">
    <source>
        <dbReference type="Pfam" id="PF25988"/>
    </source>
</evidence>
<protein>
    <recommendedName>
        <fullName evidence="9">Membrane fusion protein (MFP) family protein</fullName>
    </recommendedName>
</protein>
<dbReference type="OrthoDB" id="9775513at2"/>
<comment type="subcellular location">
    <subcellularLocation>
        <location evidence="1 9">Cell inner membrane</location>
        <topology evidence="1 9">Single-pass membrane protein</topology>
    </subcellularLocation>
</comment>
<evidence type="ECO:0000313" key="13">
    <source>
        <dbReference type="Proteomes" id="UP000001680"/>
    </source>
</evidence>
<keyword evidence="3 9" id="KW-0813">Transport</keyword>
<evidence type="ECO:0000256" key="6">
    <source>
        <dbReference type="ARBA" id="ARBA00022692"/>
    </source>
</evidence>
<organism evidence="12 13">
    <name type="scientific">Burkholderia ambifaria (strain MC40-6)</name>
    <dbReference type="NCBI Taxonomy" id="398577"/>
    <lineage>
        <taxon>Bacteria</taxon>
        <taxon>Pseudomonadati</taxon>
        <taxon>Pseudomonadota</taxon>
        <taxon>Betaproteobacteria</taxon>
        <taxon>Burkholderiales</taxon>
        <taxon>Burkholderiaceae</taxon>
        <taxon>Burkholderia</taxon>
        <taxon>Burkholderia cepacia complex</taxon>
    </lineage>
</organism>
<dbReference type="Proteomes" id="UP000001680">
    <property type="component" value="Plasmid pBMC401"/>
</dbReference>
<name>B1Z6U6_BURA4</name>
<keyword evidence="8 9" id="KW-0472">Membrane</keyword>
<evidence type="ECO:0000256" key="3">
    <source>
        <dbReference type="ARBA" id="ARBA00022448"/>
    </source>
</evidence>
<proteinExistence type="inferred from homology"/>
<dbReference type="Pfam" id="PF26002">
    <property type="entry name" value="Beta-barrel_AprE"/>
    <property type="match status" value="1"/>
</dbReference>
<dbReference type="SUPFAM" id="SSF111369">
    <property type="entry name" value="HlyD-like secretion proteins"/>
    <property type="match status" value="1"/>
</dbReference>
<dbReference type="InterPro" id="IPR059040">
    <property type="entry name" value="HH_CyaD-like"/>
</dbReference>
<gene>
    <name evidence="12" type="ordered locus">BamMC406_6771</name>
</gene>
<evidence type="ECO:0000256" key="4">
    <source>
        <dbReference type="ARBA" id="ARBA00022475"/>
    </source>
</evidence>
<evidence type="ECO:0000256" key="9">
    <source>
        <dbReference type="RuleBase" id="RU365093"/>
    </source>
</evidence>
<geneLocation type="plasmid" evidence="12 13">
    <name>pBMC401</name>
</geneLocation>
<evidence type="ECO:0000256" key="8">
    <source>
        <dbReference type="ARBA" id="ARBA00023136"/>
    </source>
</evidence>
<keyword evidence="12" id="KW-0614">Plasmid</keyword>
<feature type="domain" description="CyaD-like alpha-helical hairpin" evidence="10">
    <location>
        <begin position="129"/>
        <end position="324"/>
    </location>
</feature>
<dbReference type="PANTHER" id="PTHR30386">
    <property type="entry name" value="MEMBRANE FUSION SUBUNIT OF EMRAB-TOLC MULTIDRUG EFFLUX PUMP"/>
    <property type="match status" value="1"/>
</dbReference>
<evidence type="ECO:0000256" key="7">
    <source>
        <dbReference type="ARBA" id="ARBA00022989"/>
    </source>
</evidence>
<sequence length="475" mass="52661">MKSIRVQAIGDLFRRYGMVFRAAWSIRKQLDTQPRPDHELQFLPANLELIETPPHPAPRWTMRFIVALVCTCLLLAVFGRLDIVATAKGKLIPSARVKVIQPAITGVVRKIHVRDGQRVGAGQPLIELDTTQAAADAQKSRSARIDAALASARARALLAAQQTSTMPHVTEVDGASPQQLADAQHFADGVYREYSDKLAGARAELIKQEAARMATEQQVAKLRATSPLARREANDYKDLAADNYVAKHDYLSKEQTALEQEHELAAQQSHFRELAAGVVEQRAAIESIMSQFRREQLDALDKASQQFAQSREDETKAETRQRLLTLYSPVAGTVQQLAVHTLGGVVTTAQALMEVVPDDAVEVEANIENKDIGFVNVGQDAVVKIEAFPYSRYGFLMGKVVAVSNDAIQDRDKKLGLSFMARIRLPSSQMRIENKWIDLTPGMQVTTEIKTGRRSVAGYFLDPLMQNAQESLRER</sequence>
<dbReference type="Gene3D" id="2.40.50.100">
    <property type="match status" value="1"/>
</dbReference>
<dbReference type="KEGG" id="bac:BamMC406_6771"/>
<dbReference type="RefSeq" id="WP_012367405.1">
    <property type="nucleotide sequence ID" value="NC_010553.1"/>
</dbReference>
<keyword evidence="4 9" id="KW-1003">Cell membrane</keyword>
<reference evidence="13" key="1">
    <citation type="submission" date="2008-04" db="EMBL/GenBank/DDBJ databases">
        <title>Complete sequence of plasmid 1 of Burkholderia ambifaria MC40-6.</title>
        <authorList>
            <person name="Copeland A."/>
            <person name="Lucas S."/>
            <person name="Lapidus A."/>
            <person name="Glavina del Rio T."/>
            <person name="Dalin E."/>
            <person name="Tice H."/>
            <person name="Pitluck S."/>
            <person name="Chain P."/>
            <person name="Malfatti S."/>
            <person name="Shin M."/>
            <person name="Vergez L."/>
            <person name="Lang D."/>
            <person name="Schmutz J."/>
            <person name="Larimer F."/>
            <person name="Land M."/>
            <person name="Hauser L."/>
            <person name="Kyrpides N."/>
            <person name="Lykidis A."/>
            <person name="Ramette A."/>
            <person name="Konstantinidis K."/>
            <person name="Tiedje J."/>
            <person name="Richardson P."/>
        </authorList>
    </citation>
    <scope>NUCLEOTIDE SEQUENCE [LARGE SCALE GENOMIC DNA]</scope>
    <source>
        <strain evidence="13">MC40-6</strain>
        <plasmid evidence="13">Plasmid pBMC401</plasmid>
    </source>
</reference>